<keyword evidence="1" id="KW-0732">Signal</keyword>
<keyword evidence="3" id="KW-1133">Transmembrane helix</keyword>
<dbReference type="Pfam" id="PF11611">
    <property type="entry name" value="DUF4352"/>
    <property type="match status" value="1"/>
</dbReference>
<sequence length="216" mass="22613">MTSPDSNQPQPFNQAYAPAPEPKQKKKKWLWIVGIGAVLVLFANIGGGDSDDEASTAADDTAVESVEAVETVEANDVEAVPAAAPAEEAAPVEEQPSTLTIGESGETGGMNVTVGNARFASDVLGNYICTDVALMNNADSKKSFNQFDFELEKPNGVVANTTFTGLAIKNLEIAELNPGGTTDGTVCFDSDGTPGEYRIVYKGGFFNAPLTWSAAL</sequence>
<accession>A0A6B8VLG9</accession>
<evidence type="ECO:0000256" key="2">
    <source>
        <dbReference type="SAM" id="MobiDB-lite"/>
    </source>
</evidence>
<evidence type="ECO:0000313" key="6">
    <source>
        <dbReference type="Proteomes" id="UP000425178"/>
    </source>
</evidence>
<gene>
    <name evidence="5" type="ORF">CETAM_03095</name>
</gene>
<dbReference type="Gene3D" id="2.60.40.1240">
    <property type="match status" value="1"/>
</dbReference>
<feature type="compositionally biased region" description="Low complexity" evidence="2">
    <location>
        <begin position="82"/>
        <end position="94"/>
    </location>
</feature>
<evidence type="ECO:0000259" key="4">
    <source>
        <dbReference type="Pfam" id="PF11611"/>
    </source>
</evidence>
<feature type="transmembrane region" description="Helical" evidence="3">
    <location>
        <begin position="29"/>
        <end position="47"/>
    </location>
</feature>
<organism evidence="5 6">
    <name type="scientific">Corynebacterium comes</name>
    <dbReference type="NCBI Taxonomy" id="2675218"/>
    <lineage>
        <taxon>Bacteria</taxon>
        <taxon>Bacillati</taxon>
        <taxon>Actinomycetota</taxon>
        <taxon>Actinomycetes</taxon>
        <taxon>Mycobacteriales</taxon>
        <taxon>Corynebacteriaceae</taxon>
        <taxon>Corynebacterium</taxon>
    </lineage>
</organism>
<dbReference type="Proteomes" id="UP000425178">
    <property type="component" value="Chromosome"/>
</dbReference>
<feature type="region of interest" description="Disordered" evidence="2">
    <location>
        <begin position="82"/>
        <end position="107"/>
    </location>
</feature>
<evidence type="ECO:0000256" key="3">
    <source>
        <dbReference type="SAM" id="Phobius"/>
    </source>
</evidence>
<dbReference type="InterPro" id="IPR029050">
    <property type="entry name" value="Immunoprotect_excell_Ig-like"/>
</dbReference>
<keyword evidence="3" id="KW-0812">Transmembrane</keyword>
<dbReference type="KEGG" id="ccoe:CETAM_03095"/>
<dbReference type="InterPro" id="IPR029051">
    <property type="entry name" value="DUF4352"/>
</dbReference>
<keyword evidence="6" id="KW-1185">Reference proteome</keyword>
<keyword evidence="3" id="KW-0472">Membrane</keyword>
<feature type="region of interest" description="Disordered" evidence="2">
    <location>
        <begin position="1"/>
        <end position="24"/>
    </location>
</feature>
<evidence type="ECO:0000256" key="1">
    <source>
        <dbReference type="ARBA" id="ARBA00022729"/>
    </source>
</evidence>
<dbReference type="EMBL" id="CP046453">
    <property type="protein sequence ID" value="QGU03899.1"/>
    <property type="molecule type" value="Genomic_DNA"/>
</dbReference>
<dbReference type="RefSeq" id="WP_156227029.1">
    <property type="nucleotide sequence ID" value="NZ_CP046453.1"/>
</dbReference>
<feature type="domain" description="DUF4352" evidence="4">
    <location>
        <begin position="113"/>
        <end position="207"/>
    </location>
</feature>
<dbReference type="AlphaFoldDB" id="A0A6B8VLG9"/>
<reference evidence="5 6" key="1">
    <citation type="journal article" date="2021" name="Int. J. Syst. Evol. Microbiol.">
        <title>Classification of three corynebacterial strains isolated from a small paddock in North Rhine-Westphalia: proposal of &lt;i&gt;Corynebacterium kalinowskii&lt;/i&gt; sp. nov., &lt;i&gt;Corynebacterium comes&lt;/i&gt; sp. nov. and &lt;i&gt;Corynebacterium occultum&lt;/i&gt; sp. nov.</title>
        <authorList>
            <person name="Schaffert L."/>
            <person name="Ruwe M."/>
            <person name="Milse J."/>
            <person name="Hanuschka K."/>
            <person name="Ortseifen V."/>
            <person name="Droste J."/>
            <person name="Brandt D."/>
            <person name="Schl L."/>
            <person name="Kutter Y."/>
            <person name="Vinke S."/>
            <person name="Vieh P."/>
            <person name="Jacob L."/>
            <person name="L N.C."/>
            <person name="Schulte-Berndt E."/>
            <person name="Hain C."/>
            <person name="Linder M."/>
            <person name="Schmidt P."/>
            <person name="Wollenschl L."/>
            <person name="Luttermann T."/>
            <person name="Thieme E."/>
            <person name="Hassa J."/>
            <person name="Haak M."/>
            <person name="Wittchen M."/>
            <person name="Mentz A."/>
            <person name="Persicke M."/>
            <person name="Busche T."/>
            <person name="R C."/>
        </authorList>
    </citation>
    <scope>NUCLEOTIDE SEQUENCE [LARGE SCALE GENOMIC DNA]</scope>
    <source>
        <strain evidence="5 6">2019</strain>
    </source>
</reference>
<feature type="compositionally biased region" description="Polar residues" evidence="2">
    <location>
        <begin position="1"/>
        <end position="13"/>
    </location>
</feature>
<evidence type="ECO:0000313" key="5">
    <source>
        <dbReference type="EMBL" id="QGU03899.1"/>
    </source>
</evidence>
<proteinExistence type="predicted"/>
<name>A0A6B8VLG9_9CORY</name>
<protein>
    <submittedName>
        <fullName evidence="5">Telomeric repeat-binding factor 2</fullName>
    </submittedName>
</protein>